<dbReference type="AlphaFoldDB" id="A0A192CHF9"/>
<gene>
    <name evidence="2" type="ORF">WLH_03906</name>
</gene>
<organism evidence="2 3">
    <name type="scientific">Escherichia coli O25b:H4</name>
    <dbReference type="NCBI Taxonomy" id="941280"/>
    <lineage>
        <taxon>Bacteria</taxon>
        <taxon>Pseudomonadati</taxon>
        <taxon>Pseudomonadota</taxon>
        <taxon>Gammaproteobacteria</taxon>
        <taxon>Enterobacterales</taxon>
        <taxon>Enterobacteriaceae</taxon>
        <taxon>Escherichia</taxon>
    </lineage>
</organism>
<feature type="transmembrane region" description="Helical" evidence="1">
    <location>
        <begin position="44"/>
        <end position="61"/>
    </location>
</feature>
<dbReference type="PATRIC" id="fig|941280.3.peg.3883"/>
<reference evidence="2 3" key="1">
    <citation type="submission" date="2016-03" db="EMBL/GenBank/DDBJ databases">
        <title>Genome Sequence and Comparative Pathogenic Determinants of Uropathogenic Escherichia coli O25b:H4, a Clinical Isolate from Saudi Arabia.</title>
        <authorList>
            <person name="Alyamani E.A.J."/>
            <person name="Khiyami M.A."/>
            <person name="Booq R.Y."/>
            <person name="Bahwerth F.S."/>
            <person name="Vaisvil B."/>
            <person name="Schmitt D.P."/>
            <person name="Kapatral V."/>
        </authorList>
    </citation>
    <scope>NUCLEOTIDE SEQUENCE [LARGE SCALE GENOMIC DNA]</scope>
    <source>
        <strain evidence="2 3">O25b:H4</strain>
    </source>
</reference>
<sequence>MFNPEHKYAHPSSMLEKLKPILISNFFERVFSGFTPALMSEKPFSFIQSIVAVIASIAYPWRV</sequence>
<keyword evidence="1" id="KW-0472">Membrane</keyword>
<keyword evidence="1" id="KW-1133">Transmembrane helix</keyword>
<evidence type="ECO:0000256" key="1">
    <source>
        <dbReference type="SAM" id="Phobius"/>
    </source>
</evidence>
<dbReference type="Proteomes" id="UP000183316">
    <property type="component" value="Chromosome"/>
</dbReference>
<dbReference type="EMBL" id="CP015085">
    <property type="protein sequence ID" value="ANK05167.1"/>
    <property type="molecule type" value="Genomic_DNA"/>
</dbReference>
<accession>A0A192CHF9</accession>
<proteinExistence type="predicted"/>
<keyword evidence="1" id="KW-0812">Transmembrane</keyword>
<evidence type="ECO:0000313" key="2">
    <source>
        <dbReference type="EMBL" id="ANK05167.1"/>
    </source>
</evidence>
<name>A0A192CHF9_ECO25</name>
<protein>
    <submittedName>
        <fullName evidence="2">Uncharacterized protein</fullName>
    </submittedName>
</protein>
<evidence type="ECO:0000313" key="3">
    <source>
        <dbReference type="Proteomes" id="UP000183316"/>
    </source>
</evidence>